<feature type="domain" description="SHSP" evidence="3">
    <location>
        <begin position="30"/>
        <end position="142"/>
    </location>
</feature>
<dbReference type="SUPFAM" id="SSF49764">
    <property type="entry name" value="HSP20-like chaperones"/>
    <property type="match status" value="1"/>
</dbReference>
<name>A0A0G0YAW7_9BACT</name>
<sequence length="144" mass="15913">MSIIKWSPFLMPSLADEMDKIFEGGLPSMVGNSGFTPAIDVYETKDAVVAETPLAGIDPKDVEVTVQNGVLTVKGESKKESEVDEKNYYRKEVRSGSFYRQVTLPTKVQEDGATAEFENGMLKVIIPKIAEIKAKTIKVEVKKK</sequence>
<evidence type="ECO:0000313" key="4">
    <source>
        <dbReference type="EMBL" id="KKR97452.1"/>
    </source>
</evidence>
<dbReference type="Pfam" id="PF00011">
    <property type="entry name" value="HSP20"/>
    <property type="match status" value="1"/>
</dbReference>
<dbReference type="PROSITE" id="PS01031">
    <property type="entry name" value="SHSP"/>
    <property type="match status" value="1"/>
</dbReference>
<dbReference type="PATRIC" id="fig|1619048.3.peg.700"/>
<dbReference type="STRING" id="1619048.UU49_C0030G0006"/>
<evidence type="ECO:0000256" key="1">
    <source>
        <dbReference type="PROSITE-ProRule" id="PRU00285"/>
    </source>
</evidence>
<dbReference type="PANTHER" id="PTHR11527">
    <property type="entry name" value="HEAT-SHOCK PROTEIN 20 FAMILY MEMBER"/>
    <property type="match status" value="1"/>
</dbReference>
<organism evidence="4 5">
    <name type="scientific">Candidatus Magasanikbacteria bacterium GW2011_GWC2_41_17</name>
    <dbReference type="NCBI Taxonomy" id="1619048"/>
    <lineage>
        <taxon>Bacteria</taxon>
        <taxon>Candidatus Magasanikiibacteriota</taxon>
    </lineage>
</organism>
<dbReference type="AlphaFoldDB" id="A0A0G0YAW7"/>
<dbReference type="InterPro" id="IPR008978">
    <property type="entry name" value="HSP20-like_chaperone"/>
</dbReference>
<comment type="similarity">
    <text evidence="1 2">Belongs to the small heat shock protein (HSP20) family.</text>
</comment>
<evidence type="ECO:0000313" key="5">
    <source>
        <dbReference type="Proteomes" id="UP000034108"/>
    </source>
</evidence>
<evidence type="ECO:0000256" key="2">
    <source>
        <dbReference type="RuleBase" id="RU003616"/>
    </source>
</evidence>
<dbReference type="Proteomes" id="UP000034108">
    <property type="component" value="Unassembled WGS sequence"/>
</dbReference>
<dbReference type="Gene3D" id="2.60.40.790">
    <property type="match status" value="1"/>
</dbReference>
<dbReference type="CDD" id="cd06464">
    <property type="entry name" value="ACD_sHsps-like"/>
    <property type="match status" value="1"/>
</dbReference>
<dbReference type="EMBL" id="LCAV01000030">
    <property type="protein sequence ID" value="KKR97452.1"/>
    <property type="molecule type" value="Genomic_DNA"/>
</dbReference>
<dbReference type="InterPro" id="IPR002068">
    <property type="entry name" value="A-crystallin/Hsp20_dom"/>
</dbReference>
<protein>
    <submittedName>
        <fullName evidence="4">Heat shock protein Hsp20</fullName>
    </submittedName>
</protein>
<comment type="caution">
    <text evidence="4">The sequence shown here is derived from an EMBL/GenBank/DDBJ whole genome shotgun (WGS) entry which is preliminary data.</text>
</comment>
<evidence type="ECO:0000259" key="3">
    <source>
        <dbReference type="PROSITE" id="PS01031"/>
    </source>
</evidence>
<dbReference type="InterPro" id="IPR031107">
    <property type="entry name" value="Small_HSP"/>
</dbReference>
<gene>
    <name evidence="4" type="ORF">UU49_C0030G0006</name>
</gene>
<proteinExistence type="inferred from homology"/>
<keyword evidence="4" id="KW-0346">Stress response</keyword>
<accession>A0A0G0YAW7</accession>
<reference evidence="4 5" key="1">
    <citation type="journal article" date="2015" name="Nature">
        <title>rRNA introns, odd ribosomes, and small enigmatic genomes across a large radiation of phyla.</title>
        <authorList>
            <person name="Brown C.T."/>
            <person name="Hug L.A."/>
            <person name="Thomas B.C."/>
            <person name="Sharon I."/>
            <person name="Castelle C.J."/>
            <person name="Singh A."/>
            <person name="Wilkins M.J."/>
            <person name="Williams K.H."/>
            <person name="Banfield J.F."/>
        </authorList>
    </citation>
    <scope>NUCLEOTIDE SEQUENCE [LARGE SCALE GENOMIC DNA]</scope>
</reference>